<accession>A0AAW0FU09</accession>
<evidence type="ECO:0000256" key="1">
    <source>
        <dbReference type="ARBA" id="ARBA00022722"/>
    </source>
</evidence>
<dbReference type="CDD" id="cd06141">
    <property type="entry name" value="WRN_exo"/>
    <property type="match status" value="1"/>
</dbReference>
<reference evidence="4 5" key="1">
    <citation type="submission" date="2022-09" db="EMBL/GenBank/DDBJ databases">
        <authorList>
            <person name="Palmer J.M."/>
        </authorList>
    </citation>
    <scope>NUCLEOTIDE SEQUENCE [LARGE SCALE GENOMIC DNA]</scope>
    <source>
        <strain evidence="4 5">DSM 7382</strain>
    </source>
</reference>
<keyword evidence="5" id="KW-1185">Reference proteome</keyword>
<protein>
    <recommendedName>
        <fullName evidence="3">3'-5' exonuclease domain-containing protein</fullName>
    </recommendedName>
</protein>
<dbReference type="SUPFAM" id="SSF53098">
    <property type="entry name" value="Ribonuclease H-like"/>
    <property type="match status" value="1"/>
</dbReference>
<comment type="caution">
    <text evidence="4">The sequence shown here is derived from an EMBL/GenBank/DDBJ whole genome shotgun (WGS) entry which is preliminary data.</text>
</comment>
<dbReference type="Pfam" id="PF01612">
    <property type="entry name" value="DNA_pol_A_exo1"/>
    <property type="match status" value="1"/>
</dbReference>
<dbReference type="Proteomes" id="UP001385951">
    <property type="component" value="Unassembled WGS sequence"/>
</dbReference>
<name>A0AAW0FU09_9APHY</name>
<organism evidence="4 5">
    <name type="scientific">Cerrena zonata</name>
    <dbReference type="NCBI Taxonomy" id="2478898"/>
    <lineage>
        <taxon>Eukaryota</taxon>
        <taxon>Fungi</taxon>
        <taxon>Dikarya</taxon>
        <taxon>Basidiomycota</taxon>
        <taxon>Agaricomycotina</taxon>
        <taxon>Agaricomycetes</taxon>
        <taxon>Polyporales</taxon>
        <taxon>Cerrenaceae</taxon>
        <taxon>Cerrena</taxon>
    </lineage>
</organism>
<dbReference type="GO" id="GO:0008408">
    <property type="term" value="F:3'-5' exonuclease activity"/>
    <property type="evidence" value="ECO:0007669"/>
    <property type="project" value="InterPro"/>
</dbReference>
<dbReference type="AlphaFoldDB" id="A0AAW0FU09"/>
<dbReference type="InterPro" id="IPR051132">
    <property type="entry name" value="3-5_Exonuclease_domain"/>
</dbReference>
<evidence type="ECO:0000313" key="4">
    <source>
        <dbReference type="EMBL" id="KAK7683602.1"/>
    </source>
</evidence>
<dbReference type="SMART" id="SM00474">
    <property type="entry name" value="35EXOc"/>
    <property type="match status" value="1"/>
</dbReference>
<sequence length="357" mass="41050">MNGRGGISQMSYRNVTKPLFDYRDYPPAPRVVYARNEREANAFVLALKRGPVGLDMEWRVNLETNQSFKTALIQISDLRMIVLIQVSGMKNFPQKVKDIIESRDVVKMGVNIRGDGEKLLRDFGIRANNLVELGGLAQQADPRFSSIYNRSMVSLAKMADMYLNKTLDKGLIRVSDWEANPLSEKQKTYAANDAYSSLLIYTELVNMARTDNIQLRPERYTSNLARNEGNVYIMRLNPASNRNRGGSTKPRFMVNNKIVTKWRWSTTQPGDKVTPQLRKAYTLWHENQASLGQMRTALRSPQNPLAESTVISYVVRAIQANPSLPFDMDRLTDLIHSHDRSWQRYQWWLEEMKQLLA</sequence>
<feature type="domain" description="3'-5' exonuclease" evidence="3">
    <location>
        <begin position="31"/>
        <end position="209"/>
    </location>
</feature>
<dbReference type="InterPro" id="IPR036397">
    <property type="entry name" value="RNaseH_sf"/>
</dbReference>
<dbReference type="InterPro" id="IPR012337">
    <property type="entry name" value="RNaseH-like_sf"/>
</dbReference>
<keyword evidence="2" id="KW-0378">Hydrolase</keyword>
<dbReference type="PANTHER" id="PTHR13620">
    <property type="entry name" value="3-5 EXONUCLEASE"/>
    <property type="match status" value="1"/>
</dbReference>
<dbReference type="GO" id="GO:0006139">
    <property type="term" value="P:nucleobase-containing compound metabolic process"/>
    <property type="evidence" value="ECO:0007669"/>
    <property type="project" value="InterPro"/>
</dbReference>
<dbReference type="InterPro" id="IPR002562">
    <property type="entry name" value="3'-5'_exonuclease_dom"/>
</dbReference>
<dbReference type="EMBL" id="JASBNA010000030">
    <property type="protein sequence ID" value="KAK7683602.1"/>
    <property type="molecule type" value="Genomic_DNA"/>
</dbReference>
<dbReference type="GO" id="GO:0003676">
    <property type="term" value="F:nucleic acid binding"/>
    <property type="evidence" value="ECO:0007669"/>
    <property type="project" value="InterPro"/>
</dbReference>
<keyword evidence="1" id="KW-0540">Nuclease</keyword>
<proteinExistence type="predicted"/>
<dbReference type="GO" id="GO:0005634">
    <property type="term" value="C:nucleus"/>
    <property type="evidence" value="ECO:0007669"/>
    <property type="project" value="TreeGrafter"/>
</dbReference>
<evidence type="ECO:0000313" key="5">
    <source>
        <dbReference type="Proteomes" id="UP001385951"/>
    </source>
</evidence>
<evidence type="ECO:0000259" key="3">
    <source>
        <dbReference type="SMART" id="SM00474"/>
    </source>
</evidence>
<dbReference type="PANTHER" id="PTHR13620:SF104">
    <property type="entry name" value="EXONUCLEASE 3'-5' DOMAIN-CONTAINING PROTEIN 2"/>
    <property type="match status" value="1"/>
</dbReference>
<dbReference type="GO" id="GO:0005737">
    <property type="term" value="C:cytoplasm"/>
    <property type="evidence" value="ECO:0007669"/>
    <property type="project" value="TreeGrafter"/>
</dbReference>
<gene>
    <name evidence="4" type="ORF">QCA50_013440</name>
</gene>
<evidence type="ECO:0000256" key="2">
    <source>
        <dbReference type="ARBA" id="ARBA00022801"/>
    </source>
</evidence>
<dbReference type="Gene3D" id="3.30.420.10">
    <property type="entry name" value="Ribonuclease H-like superfamily/Ribonuclease H"/>
    <property type="match status" value="1"/>
</dbReference>